<accession>A0A6J7WL95</accession>
<evidence type="ECO:0000313" key="1">
    <source>
        <dbReference type="EMBL" id="CAB5214083.1"/>
    </source>
</evidence>
<gene>
    <name evidence="1" type="ORF">UFOVP185_11</name>
</gene>
<reference evidence="1" key="1">
    <citation type="submission" date="2020-05" db="EMBL/GenBank/DDBJ databases">
        <authorList>
            <person name="Chiriac C."/>
            <person name="Salcher M."/>
            <person name="Ghai R."/>
            <person name="Kavagutti S V."/>
        </authorList>
    </citation>
    <scope>NUCLEOTIDE SEQUENCE</scope>
</reference>
<protein>
    <submittedName>
        <fullName evidence="1">Uncharacterized protein</fullName>
    </submittedName>
</protein>
<organism evidence="1">
    <name type="scientific">uncultured Caudovirales phage</name>
    <dbReference type="NCBI Taxonomy" id="2100421"/>
    <lineage>
        <taxon>Viruses</taxon>
        <taxon>Duplodnaviria</taxon>
        <taxon>Heunggongvirae</taxon>
        <taxon>Uroviricota</taxon>
        <taxon>Caudoviricetes</taxon>
        <taxon>Peduoviridae</taxon>
        <taxon>Maltschvirus</taxon>
        <taxon>Maltschvirus maltsch</taxon>
    </lineage>
</organism>
<name>A0A6J7WL95_9CAUD</name>
<dbReference type="EMBL" id="LR798242">
    <property type="protein sequence ID" value="CAB5214083.1"/>
    <property type="molecule type" value="Genomic_DNA"/>
</dbReference>
<sequence length="179" mass="21043">MTLEEILYQYEIIKTNIQQNDNGDWDYDVAPLGINFDLTGVDFNPDKRTKDLELSTINTLQDIFTQPGWELKNATNGINYGGILLVEHHQHKKLEDELIPSGILISKSGYWWFGIDDIGFIVLKREFLLWAYEYNLKVKLMKDAPIESQSGWNTGYAFLIKYQDLDFLFRKYREYLQSK</sequence>
<proteinExistence type="predicted"/>